<feature type="compositionally biased region" description="Polar residues" evidence="2">
    <location>
        <begin position="497"/>
        <end position="538"/>
    </location>
</feature>
<dbReference type="GeneID" id="103518741"/>
<feature type="region of interest" description="Disordered" evidence="2">
    <location>
        <begin position="3256"/>
        <end position="3276"/>
    </location>
</feature>
<feature type="compositionally biased region" description="Polar residues" evidence="2">
    <location>
        <begin position="548"/>
        <end position="560"/>
    </location>
</feature>
<feature type="compositionally biased region" description="Basic and acidic residues" evidence="2">
    <location>
        <begin position="1766"/>
        <end position="1776"/>
    </location>
</feature>
<feature type="compositionally biased region" description="Basic and acidic residues" evidence="2">
    <location>
        <begin position="2393"/>
        <end position="2413"/>
    </location>
</feature>
<feature type="compositionally biased region" description="Low complexity" evidence="2">
    <location>
        <begin position="1328"/>
        <end position="1337"/>
    </location>
</feature>
<dbReference type="KEGG" id="dci:103518741"/>
<evidence type="ECO:0000313" key="4">
    <source>
        <dbReference type="RefSeq" id="XP_008482044.2"/>
    </source>
</evidence>
<feature type="compositionally biased region" description="Polar residues" evidence="2">
    <location>
        <begin position="145"/>
        <end position="157"/>
    </location>
</feature>
<feature type="compositionally biased region" description="Polar residues" evidence="2">
    <location>
        <begin position="3063"/>
        <end position="3074"/>
    </location>
</feature>
<feature type="compositionally biased region" description="Polar residues" evidence="2">
    <location>
        <begin position="1053"/>
        <end position="1077"/>
    </location>
</feature>
<feature type="compositionally biased region" description="Low complexity" evidence="2">
    <location>
        <begin position="1897"/>
        <end position="1906"/>
    </location>
</feature>
<feature type="compositionally biased region" description="Basic residues" evidence="2">
    <location>
        <begin position="1756"/>
        <end position="1765"/>
    </location>
</feature>
<feature type="region of interest" description="Disordered" evidence="2">
    <location>
        <begin position="1989"/>
        <end position="2022"/>
    </location>
</feature>
<evidence type="ECO:0000256" key="2">
    <source>
        <dbReference type="SAM" id="MobiDB-lite"/>
    </source>
</evidence>
<feature type="compositionally biased region" description="Polar residues" evidence="2">
    <location>
        <begin position="926"/>
        <end position="948"/>
    </location>
</feature>
<protein>
    <submittedName>
        <fullName evidence="4">Uncharacterized protein LOC103518741 isoform X1</fullName>
    </submittedName>
</protein>
<feature type="compositionally biased region" description="Polar residues" evidence="2">
    <location>
        <begin position="1371"/>
        <end position="1391"/>
    </location>
</feature>
<feature type="compositionally biased region" description="Polar residues" evidence="2">
    <location>
        <begin position="3365"/>
        <end position="3381"/>
    </location>
</feature>
<feature type="compositionally biased region" description="Polar residues" evidence="2">
    <location>
        <begin position="380"/>
        <end position="481"/>
    </location>
</feature>
<feature type="compositionally biased region" description="Low complexity" evidence="2">
    <location>
        <begin position="1030"/>
        <end position="1042"/>
    </location>
</feature>
<feature type="region of interest" description="Disordered" evidence="2">
    <location>
        <begin position="2136"/>
        <end position="2168"/>
    </location>
</feature>
<feature type="compositionally biased region" description="Polar residues" evidence="2">
    <location>
        <begin position="271"/>
        <end position="290"/>
    </location>
</feature>
<feature type="region of interest" description="Disordered" evidence="2">
    <location>
        <begin position="2193"/>
        <end position="2229"/>
    </location>
</feature>
<feature type="compositionally biased region" description="Polar residues" evidence="2">
    <location>
        <begin position="1135"/>
        <end position="1146"/>
    </location>
</feature>
<dbReference type="RefSeq" id="XP_008482044.2">
    <property type="nucleotide sequence ID" value="XM_008483822.3"/>
</dbReference>
<feature type="compositionally biased region" description="Basic and acidic residues" evidence="2">
    <location>
        <begin position="3075"/>
        <end position="3098"/>
    </location>
</feature>
<proteinExistence type="predicted"/>
<feature type="compositionally biased region" description="Polar residues" evidence="2">
    <location>
        <begin position="2916"/>
        <end position="2925"/>
    </location>
</feature>
<gene>
    <name evidence="4" type="primary">LOC103518741</name>
</gene>
<feature type="compositionally biased region" description="Polar residues" evidence="2">
    <location>
        <begin position="1300"/>
        <end position="1324"/>
    </location>
</feature>
<feature type="compositionally biased region" description="Low complexity" evidence="2">
    <location>
        <begin position="1597"/>
        <end position="1611"/>
    </location>
</feature>
<feature type="compositionally biased region" description="Polar residues" evidence="2">
    <location>
        <begin position="1647"/>
        <end position="1661"/>
    </location>
</feature>
<feature type="coiled-coil region" evidence="1">
    <location>
        <begin position="1489"/>
        <end position="1516"/>
    </location>
</feature>
<feature type="compositionally biased region" description="Basic and acidic residues" evidence="2">
    <location>
        <begin position="1675"/>
        <end position="1704"/>
    </location>
</feature>
<dbReference type="STRING" id="121845.A0A1S3DJ52"/>
<feature type="region of interest" description="Disordered" evidence="2">
    <location>
        <begin position="1260"/>
        <end position="1406"/>
    </location>
</feature>
<accession>A0A1S3DJ52</accession>
<keyword evidence="1" id="KW-0175">Coiled coil</keyword>
<feature type="region of interest" description="Disordered" evidence="2">
    <location>
        <begin position="3290"/>
        <end position="3329"/>
    </location>
</feature>
<feature type="region of interest" description="Disordered" evidence="2">
    <location>
        <begin position="65"/>
        <end position="217"/>
    </location>
</feature>
<feature type="compositionally biased region" description="Polar residues" evidence="2">
    <location>
        <begin position="1824"/>
        <end position="1835"/>
    </location>
</feature>
<sequence>MSWSDLHHNWLLNYPSHEPRPRHQYNNPSSYHPYRPTSHDARPHYSFGQRYQSNEINYQTYHRDHYQSERRHSLPSRDTGNPAFRPGNTRNTDWNARFTKRASQRVPETVKKSANQPVSSTKSGVTKTPVKKSQDKLTKKDSECKSTISKTAGSTPKDSQKPELKPGITKNSLNKTLQTKNTSNKPVETKNSPNKTVQTKNTSNKAVETKNASNNPVATKNKAIQAITSNKSVEIKNSANKTVETKNAPNNKVITKNSASNAVETKNVPNNLVATKNSPNKPVQTTTSNKPVEAKNSANKAVETKNASNNPVATKNSPNPVQTTTSTVEAKNSTNKAVETKNVPNNPVATKNSPNKPVQTTTSNKPVEAKNSANKVVETKNASNNPVATKNSPNPVQTTTSNKPVEAKNSTNKAVETKNVPNNPVATKNSPNKPVQTTTSNKPVEAKNSTNKAVETKNVPNNPVATKNSPNKPVQTTTSNKPVEAKNSANKVVETKNAPNNPIATKNSPNKPVETSTNKSVEIKNSSNKAVETKNSPTKPVKTKDSSNKSVEIKNSSNNSGDHKNLPTDSKISPKNSDDKNSANIPGDSKSSTDKPGDDKNSANIPGDTKISTDKQGYDRTAAVKAEDDKNAASKRDDNSANKPGDEKNSANKPGDTKNSVNKQGNDENSVNKQEVGHSGNTPENTKIFTNKQGNDNSVNNKLGDTVKCAPEKSKQSKTGESTSTKIFPFSLSSFLSSCPLGSESEPKVPKSSDVQKQINTDSSLSGSVKDSTKQVKHIEEKNVVEKSETTNNKNVLFSINKSTNIRKTLIRSPDLELVFEKIDSDVGKSQNTVKSQNSEIDAIQIVGEVKKSRVEESKSQNSETNNVIVVNEIEKSQDLQPQNTKIEVQKTPPDFEVVFEHIQTKNDTKELSNSAEKCADKDKNTTATTRTSQSPQKETGSKTITESDNNIETSKVLTIRVRSIGELLKTNVKENETSEQKSSSVVENVPKISLSANPTNVTVAKVKPINIVNPNPSSSTSVPKDKAINVKNNSSNVNSTSGHKIPTLGNVFPSNHTNSSQVAHLPNIQSQHGNPQTAPPPNIQNESSGPPMVPPPNTQNQSSGPPMVPPPNIQNQQSGLALPQPNMLIPPPNIQNQPYGPNQMNMPPGNFHHGWNAPPQYNGPSLHYLQPHFQNHGPPEHLQRNYVSFSNLFDHMPPHVQQPYEWQQQQHHHASQYYNQNCNDYPYEQSYQNVHDHHVNNPTEFHTSNNHIYSEFETRNTSATRDNSTNPLPITNITSYQNNPPNQELAENVCPPTTHPSGSIQNNATNPEPQPTSLPIQSELNRDNNGNQNIDNCSQPETLNTSKSVVDNSNKESQPSALVDTESSHVESQLQNNTDINLYNSSSVHKTSGNSSTQNSNSNPHDVLIDNIDKTIDLLKNKTTFELYKKIMKTMYTLQLQLKKSVLGNDTSGAFENFLQKMYRQITVEFSKLELMDKDKQDNENLALIRLNNSVQSLSDEVKTIENNNSKMSTNAKDDDILFPLASEVEMDKIESKNTKQDSTQCKTLAAQDEKNTKSLDDQILDFLTAGLQKFQQRNTAIYDRMHRIEFSLKDPCSSSVNSPFSPISSDNSRRDSKSPPFRRQSNRNASGEKYSRITRKKSLSPRRNSFSKTSRPSNYSREDVGSSRQPLGYRERSHSVSPTRFRERRTDSRYKRISREKSMSVSPPRSRDNEYRSRLGPRLRRSRHSREKSPEKSLSISPPPSRDYQDRPSRIKSRSRRSRYSREKLPEDNRTNSSSRRPVQSSPSRSRRTNDEQSRYVVKRLSRSPLKYQKRNDIPRHFSNSRQRLLQSPSKRDRELPHSPDERRSLRSSSSPSLKLESKSKYSHRRSASSSSSCSGNEKIFRMRQDRSPRRSVSPRSSVIRQRKAEKIPRSCERSPPRSKINKEIQFSSRQRSSSPSGSRSLTIGKESRRSRRRSTSSSSSCSQKEKNRRFCEDYSMLQTENTVKRKRKPIVLSPSPRKRKRSPIVFSPSPERSNAELENPCKVVYSQIYSPELSEEEDGVYWDNSYGYNIRSKPTFDLRSKLKKRQASPDTIYDKQDLYKRAREILIERKIEENGSNMSDLNKEKVRKSEKLEDLEKYFSIRNKLQNLRNETMKSRREDSTIPHNSSIQNKNNPHGSESSDIQINDLQKSVDDIFKYIDMNFPLFDNEDGDNCNNENITDDRQSEQKTQMKHGENSVKQGPDTTLAITEDSTSDIEEGEIVEDDLRDILTFIKKKKGITSISLNESEKDQLLLDAKAYLESRLLQISNEREQNPANSNDEPETIQNIKQIDEIVNVKQNPKFDFLKEKTEDNEHILSKEEVTLNRDDSVAMKNSDSFIEVNVKDPNNDLEKINITFPQNPSTANLDKSKNSPETNVKECKNSDLDTKITSPQNEPILDTDKNENDDDDIHFLEDLLADIDDIFEYVENEGTKSPSEDDESPDRNIKNSSDEREITPLPKNYESPESNITNSSKKPSLKRKLELVEIKQEKKVSNTNSSGSLQETIKNIALQNSLTKSSAGKSESSKHNHYIEKTVDADEKRSLKNKLHDATNNQKLTLNPLSVESVYKDDVLDSLVESELNMMKIYVQCSNTCEDSEKTTNKCKIPEQSDPIEKPLFQDGHLKILKTNNSTRTHIDEVIAKPKHKGNVCDIVNNIDKPLELAEENELEMMKKIISKTDEKLNLSSTSILKSKTFTEDDFVSKGGESHLSNEDNPFSRITSNQESTHEVTHTDRMKSCEKKVETKMTKHVHDNGNDVLDKVSIKNEPLKNVPKTDYLENENFQGNILCKDQTQSSCVSDLNKKQYKFFRTKNNENSSRQQDNDCMVTAELDRNEQHNSCQKEKSKKKKCSDTPKNSIVSSKQTVFKKRTDLSNDRNASVSGVSSDVYELSQDSQQTKSQISHKSKQVLKNNKEHESKEENVPQKTLKLNTKQKNLSKKDQRDLNSESGMEVIPKRTRKSFPVSETELKKLDRKDKIRTSREKNKGDIESEKKDQDIQRTLRSHRPNESSYISRKSRDESSSESSDEETVQSKRTRRSCTLQKQTSSPESELKKCKESKRIRDDNSSSDEKIPSKRTRRSCTLQKQNTSQPECKRNEKSETVRELESPESSNVEISSKRTRRSCTLLKQSTSPECKLTTEEETKTRYPRRSNVQRASLADIDSDFESTSESSDSEDTTSPLDKNTNNVDKKNTRTKRLEKQDVDKKVSVTLDEHMDNGCSKRKYVSVAETNPHEIECPSKSNSDKGLEGNKFNRKIDLKEIKKACSSEDQKKKCDSTKTKRECDSNETKKKSRKCDIKTPLEQGNIWKVHSLNTNIESEAGQATESPKEKIAKTSHLKAENSTTENFLENQKSMKNLPSGKGKSIATEKSKHSEAQHSSSKTNRATRTTNPK</sequence>
<feature type="compositionally biased region" description="Low complexity" evidence="2">
    <location>
        <begin position="1779"/>
        <end position="1790"/>
    </location>
</feature>
<feature type="region of interest" description="Disordered" evidence="2">
    <location>
        <begin position="2381"/>
        <end position="2433"/>
    </location>
</feature>
<feature type="compositionally biased region" description="Basic and acidic residues" evidence="2">
    <location>
        <begin position="1836"/>
        <end position="1851"/>
    </location>
</feature>
<feature type="compositionally biased region" description="Polar residues" evidence="2">
    <location>
        <begin position="1338"/>
        <end position="1361"/>
    </location>
</feature>
<feature type="compositionally biased region" description="Polar residues" evidence="2">
    <location>
        <begin position="753"/>
        <end position="770"/>
    </location>
</feature>
<feature type="region of interest" description="Disordered" evidence="2">
    <location>
        <begin position="2456"/>
        <end position="2504"/>
    </location>
</feature>
<feature type="compositionally biased region" description="Polar residues" evidence="2">
    <location>
        <begin position="1260"/>
        <end position="1287"/>
    </location>
</feature>
<feature type="compositionally biased region" description="Low complexity" evidence="2">
    <location>
        <begin position="3202"/>
        <end position="3212"/>
    </location>
</feature>
<feature type="region of interest" description="Disordered" evidence="2">
    <location>
        <begin position="739"/>
        <end position="775"/>
    </location>
</feature>
<feature type="compositionally biased region" description="Polar residues" evidence="2">
    <location>
        <begin position="2382"/>
        <end position="2392"/>
    </location>
</feature>
<evidence type="ECO:0000313" key="3">
    <source>
        <dbReference type="Proteomes" id="UP000079169"/>
    </source>
</evidence>
<feature type="compositionally biased region" description="Basic and acidic residues" evidence="2">
    <location>
        <begin position="1885"/>
        <end position="1895"/>
    </location>
</feature>
<feature type="compositionally biased region" description="Low complexity" evidence="2">
    <location>
        <begin position="1012"/>
        <end position="1023"/>
    </location>
</feature>
<feature type="compositionally biased region" description="Basic and acidic residues" evidence="2">
    <location>
        <begin position="3391"/>
        <end position="3400"/>
    </location>
</feature>
<feature type="compositionally biased region" description="Basic and acidic residues" evidence="2">
    <location>
        <begin position="132"/>
        <end position="144"/>
    </location>
</feature>
<feature type="compositionally biased region" description="Acidic residues" evidence="2">
    <location>
        <begin position="3186"/>
        <end position="3201"/>
    </location>
</feature>
<feature type="compositionally biased region" description="Basic and acidic residues" evidence="2">
    <location>
        <begin position="2138"/>
        <end position="2148"/>
    </location>
</feature>
<feature type="compositionally biased region" description="Basic and acidic residues" evidence="2">
    <location>
        <begin position="3290"/>
        <end position="3324"/>
    </location>
</feature>
<feature type="region of interest" description="Disordered" evidence="2">
    <location>
        <begin position="2859"/>
        <end position="3226"/>
    </location>
</feature>
<feature type="compositionally biased region" description="Polar residues" evidence="2">
    <location>
        <begin position="2900"/>
        <end position="2909"/>
    </location>
</feature>
<organism evidence="3 4">
    <name type="scientific">Diaphorina citri</name>
    <name type="common">Asian citrus psyllid</name>
    <dbReference type="NCBI Taxonomy" id="121845"/>
    <lineage>
        <taxon>Eukaryota</taxon>
        <taxon>Metazoa</taxon>
        <taxon>Ecdysozoa</taxon>
        <taxon>Arthropoda</taxon>
        <taxon>Hexapoda</taxon>
        <taxon>Insecta</taxon>
        <taxon>Pterygota</taxon>
        <taxon>Neoptera</taxon>
        <taxon>Paraneoptera</taxon>
        <taxon>Hemiptera</taxon>
        <taxon>Sternorrhyncha</taxon>
        <taxon>Psylloidea</taxon>
        <taxon>Psyllidae</taxon>
        <taxon>Diaphorininae</taxon>
        <taxon>Diaphorina</taxon>
    </lineage>
</organism>
<feature type="compositionally biased region" description="Polar residues" evidence="2">
    <location>
        <begin position="2149"/>
        <end position="2168"/>
    </location>
</feature>
<feature type="region of interest" description="Disordered" evidence="2">
    <location>
        <begin position="3342"/>
        <end position="3417"/>
    </location>
</feature>
<feature type="compositionally biased region" description="Basic and acidic residues" evidence="2">
    <location>
        <begin position="591"/>
        <end position="601"/>
    </location>
</feature>
<feature type="compositionally biased region" description="Polar residues" evidence="2">
    <location>
        <begin position="3401"/>
        <end position="3417"/>
    </location>
</feature>
<feature type="compositionally biased region" description="Basic and acidic residues" evidence="2">
    <location>
        <begin position="2751"/>
        <end position="2761"/>
    </location>
</feature>
<feature type="compositionally biased region" description="Polar residues" evidence="2">
    <location>
        <begin position="169"/>
        <end position="217"/>
    </location>
</feature>
<feature type="compositionally biased region" description="Polar residues" evidence="2">
    <location>
        <begin position="112"/>
        <end position="126"/>
    </location>
</feature>
<feature type="region of interest" description="Disordered" evidence="2">
    <location>
        <begin position="2727"/>
        <end position="2761"/>
    </location>
</feature>
<feature type="compositionally biased region" description="Polar residues" evidence="2">
    <location>
        <begin position="3105"/>
        <end position="3116"/>
    </location>
</feature>
<feature type="compositionally biased region" description="Low complexity" evidence="2">
    <location>
        <begin position="1392"/>
        <end position="1404"/>
    </location>
</feature>
<feature type="region of interest" description="Disordered" evidence="2">
    <location>
        <begin position="1012"/>
        <end position="1181"/>
    </location>
</feature>
<feature type="compositionally biased region" description="Basic and acidic residues" evidence="2">
    <location>
        <begin position="2468"/>
        <end position="2481"/>
    </location>
</feature>
<dbReference type="OMA" id="LRCDNDS"/>
<feature type="compositionally biased region" description="Basic and acidic residues" evidence="2">
    <location>
        <begin position="2859"/>
        <end position="2868"/>
    </location>
</feature>
<feature type="compositionally biased region" description="Polar residues" evidence="2">
    <location>
        <begin position="657"/>
        <end position="703"/>
    </location>
</feature>
<feature type="compositionally biased region" description="Polar residues" evidence="2">
    <location>
        <begin position="2490"/>
        <end position="2501"/>
    </location>
</feature>
<name>A0A1S3DJ52_DIACI</name>
<feature type="compositionally biased region" description="Basic residues" evidence="2">
    <location>
        <begin position="1721"/>
        <end position="1732"/>
    </location>
</feature>
<feature type="compositionally biased region" description="Basic and acidic residues" evidence="2">
    <location>
        <begin position="1909"/>
        <end position="1922"/>
    </location>
</feature>
<feature type="region of interest" description="Disordered" evidence="2">
    <location>
        <begin position="14"/>
        <end position="45"/>
    </location>
</feature>
<feature type="compositionally biased region" description="Low complexity" evidence="2">
    <location>
        <begin position="2949"/>
        <end position="2959"/>
    </location>
</feature>
<reference evidence="4" key="1">
    <citation type="submission" date="2025-08" db="UniProtKB">
        <authorList>
            <consortium name="RefSeq"/>
        </authorList>
    </citation>
    <scope>IDENTIFICATION</scope>
</reference>
<feature type="region of interest" description="Disordered" evidence="2">
    <location>
        <begin position="1596"/>
        <end position="1972"/>
    </location>
</feature>
<dbReference type="Proteomes" id="UP000079169">
    <property type="component" value="Unplaced"/>
</dbReference>
<feature type="region of interest" description="Disordered" evidence="2">
    <location>
        <begin position="904"/>
        <end position="948"/>
    </location>
</feature>
<feature type="compositionally biased region" description="Basic and acidic residues" evidence="2">
    <location>
        <begin position="3256"/>
        <end position="3273"/>
    </location>
</feature>
<feature type="compositionally biased region" description="Low complexity" evidence="2">
    <location>
        <begin position="1934"/>
        <end position="1947"/>
    </location>
</feature>
<dbReference type="PaxDb" id="121845-A0A1S3DJ52"/>
<feature type="compositionally biased region" description="Polar residues" evidence="2">
    <location>
        <begin position="305"/>
        <end position="365"/>
    </location>
</feature>
<feature type="region of interest" description="Disordered" evidence="2">
    <location>
        <begin position="271"/>
        <end position="723"/>
    </location>
</feature>
<evidence type="ECO:0000256" key="1">
    <source>
        <dbReference type="SAM" id="Coils"/>
    </source>
</evidence>
<feature type="compositionally biased region" description="Basic and acidic residues" evidence="2">
    <location>
        <begin position="2991"/>
        <end position="3024"/>
    </location>
</feature>
<feature type="compositionally biased region" description="Polar residues" evidence="2">
    <location>
        <begin position="2738"/>
        <end position="2750"/>
    </location>
</feature>
<keyword evidence="3" id="KW-1185">Reference proteome</keyword>
<feature type="compositionally biased region" description="Basic and acidic residues" evidence="2">
    <location>
        <begin position="2936"/>
        <end position="2947"/>
    </location>
</feature>
<feature type="compositionally biased region" description="Basic and acidic residues" evidence="2">
    <location>
        <begin position="3117"/>
        <end position="3131"/>
    </location>
</feature>
<feature type="compositionally biased region" description="Basic and acidic residues" evidence="2">
    <location>
        <begin position="625"/>
        <end position="650"/>
    </location>
</feature>
<feature type="compositionally biased region" description="Basic and acidic residues" evidence="2">
    <location>
        <begin position="3213"/>
        <end position="3226"/>
    </location>
</feature>